<keyword evidence="1" id="KW-1133">Transmembrane helix</keyword>
<dbReference type="Proteomes" id="UP001221597">
    <property type="component" value="Chromosome"/>
</dbReference>
<evidence type="ECO:0000313" key="3">
    <source>
        <dbReference type="Proteomes" id="UP001221597"/>
    </source>
</evidence>
<reference evidence="2 3" key="1">
    <citation type="submission" date="2023-04" db="EMBL/GenBank/DDBJ databases">
        <title>Genome sequence of Halobacillus naozhouensis KACC 21980.</title>
        <authorList>
            <person name="Kim S."/>
            <person name="Heo J."/>
            <person name="Kwon S.-W."/>
        </authorList>
    </citation>
    <scope>NUCLEOTIDE SEQUENCE [LARGE SCALE GENOMIC DNA]</scope>
    <source>
        <strain evidence="2 3">KCTC 13234</strain>
    </source>
</reference>
<keyword evidence="1" id="KW-0812">Transmembrane</keyword>
<evidence type="ECO:0000256" key="1">
    <source>
        <dbReference type="SAM" id="Phobius"/>
    </source>
</evidence>
<dbReference type="PROSITE" id="PS51257">
    <property type="entry name" value="PROKAR_LIPOPROTEIN"/>
    <property type="match status" value="1"/>
</dbReference>
<evidence type="ECO:0000313" key="2">
    <source>
        <dbReference type="EMBL" id="WFT74169.1"/>
    </source>
</evidence>
<dbReference type="EMBL" id="CP121671">
    <property type="protein sequence ID" value="WFT74169.1"/>
    <property type="molecule type" value="Genomic_DNA"/>
</dbReference>
<dbReference type="RefSeq" id="WP_283076171.1">
    <property type="nucleotide sequence ID" value="NZ_CP121671.1"/>
</dbReference>
<organism evidence="2 3">
    <name type="scientific">Halobacillus naozhouensis</name>
    <dbReference type="NCBI Taxonomy" id="554880"/>
    <lineage>
        <taxon>Bacteria</taxon>
        <taxon>Bacillati</taxon>
        <taxon>Bacillota</taxon>
        <taxon>Bacilli</taxon>
        <taxon>Bacillales</taxon>
        <taxon>Bacillaceae</taxon>
        <taxon>Halobacillus</taxon>
    </lineage>
</organism>
<protein>
    <submittedName>
        <fullName evidence="2">Uncharacterized protein</fullName>
    </submittedName>
</protein>
<keyword evidence="3" id="KW-1185">Reference proteome</keyword>
<gene>
    <name evidence="2" type="ORF">P9989_17660</name>
</gene>
<feature type="transmembrane region" description="Helical" evidence="1">
    <location>
        <begin position="71"/>
        <end position="88"/>
    </location>
</feature>
<feature type="transmembrane region" description="Helical" evidence="1">
    <location>
        <begin position="40"/>
        <end position="64"/>
    </location>
</feature>
<sequence length="96" mass="10590">MREIKTIYIINTIISGCIAALIAGFFAAGTIAENYTDETWIAPEFFVVIPIWAIGALIGLLTFTKFFFPKLFLFASIIVTWGAIPWGLEIGRSLAT</sequence>
<feature type="transmembrane region" description="Helical" evidence="1">
    <location>
        <begin position="7"/>
        <end position="28"/>
    </location>
</feature>
<keyword evidence="1" id="KW-0472">Membrane</keyword>
<proteinExistence type="predicted"/>
<accession>A0ABY8IYB0</accession>
<name>A0ABY8IYB0_9BACI</name>